<proteinExistence type="predicted"/>
<dbReference type="EMBL" id="KB320680">
    <property type="protein sequence ID" value="ELW65597.1"/>
    <property type="molecule type" value="Genomic_DNA"/>
</dbReference>
<sequence length="107" mass="11952">MSLGEPHQEDGIWTEHSKVRRILPGTLILGAEKEEGALVQLLGASFPFTRKVHEEGEVKDTCPSTQLPFSEPFHRCFPGKHRLASVPHSQVLALPYGPEWGNQRVEV</sequence>
<dbReference type="Proteomes" id="UP000011518">
    <property type="component" value="Unassembled WGS sequence"/>
</dbReference>
<keyword evidence="2" id="KW-1185">Reference proteome</keyword>
<name>L9KWR2_TUPCH</name>
<dbReference type="InParanoid" id="L9KWR2"/>
<protein>
    <submittedName>
        <fullName evidence="1">Uncharacterized protein</fullName>
    </submittedName>
</protein>
<reference evidence="2" key="2">
    <citation type="journal article" date="2013" name="Nat. Commun.">
        <title>Genome of the Chinese tree shrew.</title>
        <authorList>
            <person name="Fan Y."/>
            <person name="Huang Z.Y."/>
            <person name="Cao C.C."/>
            <person name="Chen C.S."/>
            <person name="Chen Y.X."/>
            <person name="Fan D.D."/>
            <person name="He J."/>
            <person name="Hou H.L."/>
            <person name="Hu L."/>
            <person name="Hu X.T."/>
            <person name="Jiang X.T."/>
            <person name="Lai R."/>
            <person name="Lang Y.S."/>
            <person name="Liang B."/>
            <person name="Liao S.G."/>
            <person name="Mu D."/>
            <person name="Ma Y.Y."/>
            <person name="Niu Y.Y."/>
            <person name="Sun X.Q."/>
            <person name="Xia J.Q."/>
            <person name="Xiao J."/>
            <person name="Xiong Z.Q."/>
            <person name="Xu L."/>
            <person name="Yang L."/>
            <person name="Zhang Y."/>
            <person name="Zhao W."/>
            <person name="Zhao X.D."/>
            <person name="Zheng Y.T."/>
            <person name="Zhou J.M."/>
            <person name="Zhu Y.B."/>
            <person name="Zhang G.J."/>
            <person name="Wang J."/>
            <person name="Yao Y.G."/>
        </authorList>
    </citation>
    <scope>NUCLEOTIDE SEQUENCE [LARGE SCALE GENOMIC DNA]</scope>
</reference>
<gene>
    <name evidence="1" type="ORF">TREES_T100005345</name>
</gene>
<evidence type="ECO:0000313" key="1">
    <source>
        <dbReference type="EMBL" id="ELW65597.1"/>
    </source>
</evidence>
<evidence type="ECO:0000313" key="2">
    <source>
        <dbReference type="Proteomes" id="UP000011518"/>
    </source>
</evidence>
<reference evidence="2" key="1">
    <citation type="submission" date="2012-07" db="EMBL/GenBank/DDBJ databases">
        <title>Genome of the Chinese tree shrew, a rising model animal genetically related to primates.</title>
        <authorList>
            <person name="Zhang G."/>
            <person name="Fan Y."/>
            <person name="Yao Y."/>
            <person name="Huang Z."/>
        </authorList>
    </citation>
    <scope>NUCLEOTIDE SEQUENCE [LARGE SCALE GENOMIC DNA]</scope>
</reference>
<dbReference type="AlphaFoldDB" id="L9KWR2"/>
<accession>L9KWR2</accession>
<organism evidence="1 2">
    <name type="scientific">Tupaia chinensis</name>
    <name type="common">Chinese tree shrew</name>
    <name type="synonym">Tupaia belangeri chinensis</name>
    <dbReference type="NCBI Taxonomy" id="246437"/>
    <lineage>
        <taxon>Eukaryota</taxon>
        <taxon>Metazoa</taxon>
        <taxon>Chordata</taxon>
        <taxon>Craniata</taxon>
        <taxon>Vertebrata</taxon>
        <taxon>Euteleostomi</taxon>
        <taxon>Mammalia</taxon>
        <taxon>Eutheria</taxon>
        <taxon>Euarchontoglires</taxon>
        <taxon>Scandentia</taxon>
        <taxon>Tupaiidae</taxon>
        <taxon>Tupaia</taxon>
    </lineage>
</organism>